<keyword evidence="2" id="KW-1185">Reference proteome</keyword>
<dbReference type="Proteomes" id="UP000253517">
    <property type="component" value="Unassembled WGS sequence"/>
</dbReference>
<evidence type="ECO:0000313" key="2">
    <source>
        <dbReference type="Proteomes" id="UP000253517"/>
    </source>
</evidence>
<sequence length="346" mass="40821">MIKTYYLPTAQAGLLLVLFLFASCSQKKQEKAPNMVLEREIYLGDQLYEKIQINSITDEGVFILNKGKQQICLHTEDTVLYCVDLKRYTNGRPVFSCSFLDTCNFMLDVLNYNDTTKSFMGILYDDRTYINYIVSKNCVLKEFIIDDFSGHEDAIHLLYGLKNFSDKYVVLERLPQEINYSKVNQASYLELRDFEGNLLNKITEDPSKIKYNFLYAVCEDGLYFVKAEDSWKTNKLLGLDTVYFMNEHEIKPVFCFPMKPYKSTLIAYCPDTRSIALLYIILDETSEHYNRKVVLIYNLDKKTHYYFPVRRDLVFIPFQIHKGKLYFHKYNHENHTISLYSHTIRH</sequence>
<gene>
    <name evidence="1" type="ORF">DES35_10565</name>
</gene>
<organism evidence="1 2">
    <name type="scientific">Schleiferia thermophila</name>
    <dbReference type="NCBI Taxonomy" id="884107"/>
    <lineage>
        <taxon>Bacteria</taxon>
        <taxon>Pseudomonadati</taxon>
        <taxon>Bacteroidota</taxon>
        <taxon>Flavobacteriia</taxon>
        <taxon>Flavobacteriales</taxon>
        <taxon>Schleiferiaceae</taxon>
        <taxon>Schleiferia</taxon>
    </lineage>
</organism>
<proteinExistence type="predicted"/>
<dbReference type="RefSeq" id="WP_037359888.1">
    <property type="nucleotide sequence ID" value="NZ_BHZF01000004.1"/>
</dbReference>
<dbReference type="EMBL" id="QPJS01000005">
    <property type="protein sequence ID" value="RCX02094.1"/>
    <property type="molecule type" value="Genomic_DNA"/>
</dbReference>
<evidence type="ECO:0000313" key="1">
    <source>
        <dbReference type="EMBL" id="RCX02094.1"/>
    </source>
</evidence>
<accession>A0A369A3R1</accession>
<comment type="caution">
    <text evidence="1">The sequence shown here is derived from an EMBL/GenBank/DDBJ whole genome shotgun (WGS) entry which is preliminary data.</text>
</comment>
<reference evidence="1 2" key="1">
    <citation type="submission" date="2018-07" db="EMBL/GenBank/DDBJ databases">
        <title>Genomic Encyclopedia of Type Strains, Phase IV (KMG-IV): sequencing the most valuable type-strain genomes for metagenomic binning, comparative biology and taxonomic classification.</title>
        <authorList>
            <person name="Goeker M."/>
        </authorList>
    </citation>
    <scope>NUCLEOTIDE SEQUENCE [LARGE SCALE GENOMIC DNA]</scope>
    <source>
        <strain evidence="1 2">DSM 21410</strain>
    </source>
</reference>
<dbReference type="PROSITE" id="PS51257">
    <property type="entry name" value="PROKAR_LIPOPROTEIN"/>
    <property type="match status" value="1"/>
</dbReference>
<name>A0A369A3R1_9FLAO</name>
<dbReference type="AlphaFoldDB" id="A0A369A3R1"/>
<protein>
    <submittedName>
        <fullName evidence="1">Uncharacterized protein</fullName>
    </submittedName>
</protein>